<reference evidence="1 2" key="1">
    <citation type="submission" date="2018-11" db="EMBL/GenBank/DDBJ databases">
        <authorList>
            <person name="Lopez-Roques C."/>
            <person name="Donnadieu C."/>
            <person name="Bouchez O."/>
            <person name="Klopp C."/>
            <person name="Cabau C."/>
            <person name="Zahm M."/>
        </authorList>
    </citation>
    <scope>NUCLEOTIDE SEQUENCE [LARGE SCALE GENOMIC DNA]</scope>
    <source>
        <strain evidence="1">RS831</strain>
        <tissue evidence="1">Whole body</tissue>
    </source>
</reference>
<evidence type="ECO:0000313" key="1">
    <source>
        <dbReference type="EMBL" id="RVE60647.1"/>
    </source>
</evidence>
<evidence type="ECO:0000313" key="2">
    <source>
        <dbReference type="Proteomes" id="UP000283210"/>
    </source>
</evidence>
<proteinExistence type="predicted"/>
<dbReference type="AlphaFoldDB" id="A0A3S2LT72"/>
<dbReference type="Proteomes" id="UP000283210">
    <property type="component" value="Chromosome 18"/>
</dbReference>
<dbReference type="EMBL" id="CM012454">
    <property type="protein sequence ID" value="RVE60647.1"/>
    <property type="molecule type" value="Genomic_DNA"/>
</dbReference>
<name>A0A3S2LT72_ORYJA</name>
<protein>
    <submittedName>
        <fullName evidence="1">Uncharacterized protein</fullName>
    </submittedName>
</protein>
<reference evidence="1 2" key="2">
    <citation type="submission" date="2019-01" db="EMBL/GenBank/DDBJ databases">
        <title>A chromosome length genome reference of the Java medaka (oryzias javanicus).</title>
        <authorList>
            <person name="Herpin A."/>
            <person name="Takehana Y."/>
            <person name="Naruse K."/>
            <person name="Ansai S."/>
            <person name="Kawaguchi M."/>
        </authorList>
    </citation>
    <scope>NUCLEOTIDE SEQUENCE [LARGE SCALE GENOMIC DNA]</scope>
    <source>
        <strain evidence="1">RS831</strain>
        <tissue evidence="1">Whole body</tissue>
    </source>
</reference>
<gene>
    <name evidence="1" type="ORF">OJAV_G00183030</name>
</gene>
<organism evidence="1 2">
    <name type="scientific">Oryzias javanicus</name>
    <name type="common">Javanese ricefish</name>
    <name type="synonym">Aplocheilus javanicus</name>
    <dbReference type="NCBI Taxonomy" id="123683"/>
    <lineage>
        <taxon>Eukaryota</taxon>
        <taxon>Metazoa</taxon>
        <taxon>Chordata</taxon>
        <taxon>Craniata</taxon>
        <taxon>Vertebrata</taxon>
        <taxon>Euteleostomi</taxon>
        <taxon>Actinopterygii</taxon>
        <taxon>Neopterygii</taxon>
        <taxon>Teleostei</taxon>
        <taxon>Neoteleostei</taxon>
        <taxon>Acanthomorphata</taxon>
        <taxon>Ovalentaria</taxon>
        <taxon>Atherinomorphae</taxon>
        <taxon>Beloniformes</taxon>
        <taxon>Adrianichthyidae</taxon>
        <taxon>Oryziinae</taxon>
        <taxon>Oryzias</taxon>
    </lineage>
</organism>
<sequence>MLDSKRLTVAPQPAIKRRDGASTVIKESREALLFSDFEWGREKRLLWNFLRNLMWTAPALCSSAWGFLKCKFEVS</sequence>
<accession>A0A3S2LT72</accession>
<keyword evidence="2" id="KW-1185">Reference proteome</keyword>